<evidence type="ECO:0000313" key="2">
    <source>
        <dbReference type="Proteomes" id="UP001218188"/>
    </source>
</evidence>
<dbReference type="AlphaFoldDB" id="A0AAD6XBZ4"/>
<evidence type="ECO:0000313" key="1">
    <source>
        <dbReference type="EMBL" id="KAJ7042785.1"/>
    </source>
</evidence>
<reference evidence="1" key="1">
    <citation type="submission" date="2023-03" db="EMBL/GenBank/DDBJ databases">
        <title>Massive genome expansion in bonnet fungi (Mycena s.s.) driven by repeated elements and novel gene families across ecological guilds.</title>
        <authorList>
            <consortium name="Lawrence Berkeley National Laboratory"/>
            <person name="Harder C.B."/>
            <person name="Miyauchi S."/>
            <person name="Viragh M."/>
            <person name="Kuo A."/>
            <person name="Thoen E."/>
            <person name="Andreopoulos B."/>
            <person name="Lu D."/>
            <person name="Skrede I."/>
            <person name="Drula E."/>
            <person name="Henrissat B."/>
            <person name="Morin E."/>
            <person name="Kohler A."/>
            <person name="Barry K."/>
            <person name="LaButti K."/>
            <person name="Morin E."/>
            <person name="Salamov A."/>
            <person name="Lipzen A."/>
            <person name="Mereny Z."/>
            <person name="Hegedus B."/>
            <person name="Baldrian P."/>
            <person name="Stursova M."/>
            <person name="Weitz H."/>
            <person name="Taylor A."/>
            <person name="Grigoriev I.V."/>
            <person name="Nagy L.G."/>
            <person name="Martin F."/>
            <person name="Kauserud H."/>
        </authorList>
    </citation>
    <scope>NUCLEOTIDE SEQUENCE</scope>
    <source>
        <strain evidence="1">CBHHK200</strain>
    </source>
</reference>
<proteinExistence type="predicted"/>
<accession>A0AAD6XBZ4</accession>
<name>A0AAD6XBZ4_9AGAR</name>
<protein>
    <submittedName>
        <fullName evidence="1">Uncharacterized protein</fullName>
    </submittedName>
</protein>
<keyword evidence="2" id="KW-1185">Reference proteome</keyword>
<comment type="caution">
    <text evidence="1">The sequence shown here is derived from an EMBL/GenBank/DDBJ whole genome shotgun (WGS) entry which is preliminary data.</text>
</comment>
<gene>
    <name evidence="1" type="ORF">C8F04DRAFT_54250</name>
</gene>
<organism evidence="1 2">
    <name type="scientific">Mycena alexandri</name>
    <dbReference type="NCBI Taxonomy" id="1745969"/>
    <lineage>
        <taxon>Eukaryota</taxon>
        <taxon>Fungi</taxon>
        <taxon>Dikarya</taxon>
        <taxon>Basidiomycota</taxon>
        <taxon>Agaricomycotina</taxon>
        <taxon>Agaricomycetes</taxon>
        <taxon>Agaricomycetidae</taxon>
        <taxon>Agaricales</taxon>
        <taxon>Marasmiineae</taxon>
        <taxon>Mycenaceae</taxon>
        <taxon>Mycena</taxon>
    </lineage>
</organism>
<sequence>MDADEVLPQAMTLPDEIVSEILSPALRVSDEAFSYEPTIFNATISPFMTFTESTSALLVVCKSWLRVSTPLLYNTVILRSKAQAQALAATLKHNPDLGTFIKRLRVEGGFAISMLKILQSSPNITDLFLSLDFASGDNACGLCRGLPLVDPIRVTINKIAPTRESPNARKLLEALQECIPAWANLAIFKISHSVIRNTLIPEALVKAANLDTFCVLDVIGGPPEIPEYISLVAENPSVKRIRMTLSHWPRSQPLSLKELRDTAKADARLDAVLDIGLVPSNKPSPLNAIEKHDGPFAYPVRLAANPMAEDVIWSQVLYFALNGPRHQRFYMPSRQSLSPSRLAPLLVCKLFLRLGIPLLYERPVLNSDSTVRALLSQLAVKPALGQHIQCLSVGRLRDLSTLKDIVAHTPALTELHGMTGCPSITWKAFTALGESTGSSLRSFHGVPIPKTAAANPAALALFTEMRELGWATNTTFKTTAKLIPTDAFGLLVKLTVSTCDESFLTVLAQMELPALQSAIFAAGAVGGTRFFDKHGTKLRELTLSVAQIANKKLGIWRNCPSIKVLGVSCDHKHPAIPSCFDTEDTHAQLECIVFCIDKFKQAHMTDLGTLLSELGDTKSFPALRLIQHPLCRWPTTEGEIKKSKWVGWAEELIEREGRPAIHLVGENGVHWRPRLKFVSKTKK</sequence>
<dbReference type="Proteomes" id="UP001218188">
    <property type="component" value="Unassembled WGS sequence"/>
</dbReference>
<dbReference type="EMBL" id="JARJCM010000011">
    <property type="protein sequence ID" value="KAJ7042785.1"/>
    <property type="molecule type" value="Genomic_DNA"/>
</dbReference>